<dbReference type="Proteomes" id="UP000199752">
    <property type="component" value="Chromosome 1"/>
</dbReference>
<dbReference type="Gene3D" id="1.20.120.1900">
    <property type="entry name" value="Gamma-tubulin complex, C-terminal domain"/>
    <property type="match status" value="1"/>
</dbReference>
<keyword evidence="3" id="KW-0963">Cytoplasm</keyword>
<dbReference type="VEuPathDB" id="CryptoDB:GY17_00001323"/>
<dbReference type="VEuPathDB" id="CryptoDB:Chro.10349"/>
<sequence>MSIENGSIIRLPSEIINRKEFSSSDTQRFSQFWIVNNIINSLFSTNNAHNELMKNCCFKESLFEEIRFQLNVIVNNLELIQLNEKENSKQFQVWKELGSCVSEFIIELMQKWDSKLCELQYHHLNNCEVSFNELASEFNQIGAKVQGMDVIESFIKQEDLWGDEQLFWEVDSVYPLREFQFGVMNEQTLCSTPITIVYLSSLLHPYLNIWSNIRSFFNILINKVFLADLSNIKNAEIQKIELNIFILETLFGNIEKSILIIDEHLLNIWISLLRKCIDTFIKFIPNTPNSLKKFPSNKGSDTIEFHDSICILHDILNYYNKYNTCYLYNIGNIFGIQPKNEISILDSILRTIKVDNFLPNTSMDLFSDVNLQDQSKAFPINMLFKSSDNNKPQVVQRRYTFQSNIGESFRELNKSLKTYYKELFIKENEENKVDFVNPIITQLIKNQINFESYQGIRIINILSCLSDLVILEESSTEQLIKTLRLDSKRKFPNIDVDPTEANLSIKLLYNKGIKDDEREIKRKIMSMFLLEFEVSNSKDYIKGQLPTFYSLKIRINNTNPNLISNINPSNTQMLICGIPSYLILQFFDKNNMEEYSNIFSFLLEVKRCSLFLNQVFQTLTLINREKQGILLCKQKAKKMANDDFDYIKFCNNNCLIIMKWIDSLLYITQKIRFSIQFIVDIYYGYFSMQYPIIWEDFKNHLNSNNSVSFMIKSHKLYLEKLHKLTLAPNKRDPNNSEIDQSFQSISISFVILLKLGRRLNILTYKINQLVQFLINVNNVLKSKKYVPCMILRRKIQKTVKKIALAFELLYSEFNESKQQFIDSLKIYILSNPNKGMEFLLLQLNN</sequence>
<dbReference type="GO" id="GO:0005874">
    <property type="term" value="C:microtubule"/>
    <property type="evidence" value="ECO:0007669"/>
    <property type="project" value="UniProtKB-KW"/>
</dbReference>
<comment type="similarity">
    <text evidence="2">Belongs to the TUBGCP family.</text>
</comment>
<evidence type="ECO:0000313" key="7">
    <source>
        <dbReference type="EMBL" id="CUV04264.1"/>
    </source>
</evidence>
<keyword evidence="5" id="KW-0206">Cytoskeleton</keyword>
<gene>
    <name evidence="7" type="ORF">CHUDEA1_3110</name>
</gene>
<dbReference type="GO" id="GO:0043015">
    <property type="term" value="F:gamma-tubulin binding"/>
    <property type="evidence" value="ECO:0007669"/>
    <property type="project" value="InterPro"/>
</dbReference>
<dbReference type="AlphaFoldDB" id="A0A0S4TAQ7"/>
<dbReference type="OrthoDB" id="341600at2759"/>
<dbReference type="InterPro" id="IPR042241">
    <property type="entry name" value="GCP_C_sf"/>
</dbReference>
<accession>A0A0S4TAQ7</accession>
<dbReference type="InterPro" id="IPR040457">
    <property type="entry name" value="GCP_C"/>
</dbReference>
<name>A0A0S4TAQ7_CRYHO</name>
<evidence type="ECO:0000256" key="4">
    <source>
        <dbReference type="ARBA" id="ARBA00022701"/>
    </source>
</evidence>
<evidence type="ECO:0000256" key="2">
    <source>
        <dbReference type="ARBA" id="ARBA00010337"/>
    </source>
</evidence>
<keyword evidence="4" id="KW-0493">Microtubule</keyword>
<dbReference type="VEuPathDB" id="CryptoDB:CHUDEA1_3110"/>
<dbReference type="VEuPathDB" id="CryptoDB:ChTU502y2012_412g0210"/>
<protein>
    <recommendedName>
        <fullName evidence="6">Gamma tubulin complex component C-terminal domain-containing protein</fullName>
    </recommendedName>
</protein>
<dbReference type="Pfam" id="PF04130">
    <property type="entry name" value="GCP_C_terminal"/>
    <property type="match status" value="1"/>
</dbReference>
<evidence type="ECO:0000256" key="3">
    <source>
        <dbReference type="ARBA" id="ARBA00022490"/>
    </source>
</evidence>
<feature type="domain" description="Gamma tubulin complex component C-terminal" evidence="6">
    <location>
        <begin position="587"/>
        <end position="844"/>
    </location>
</feature>
<proteinExistence type="inferred from homology"/>
<organism evidence="7">
    <name type="scientific">Cryptosporidium hominis</name>
    <dbReference type="NCBI Taxonomy" id="237895"/>
    <lineage>
        <taxon>Eukaryota</taxon>
        <taxon>Sar</taxon>
        <taxon>Alveolata</taxon>
        <taxon>Apicomplexa</taxon>
        <taxon>Conoidasida</taxon>
        <taxon>Coccidia</taxon>
        <taxon>Eucoccidiorida</taxon>
        <taxon>Eimeriorina</taxon>
        <taxon>Cryptosporidiidae</taxon>
        <taxon>Cryptosporidium</taxon>
    </lineage>
</organism>
<evidence type="ECO:0000256" key="1">
    <source>
        <dbReference type="ARBA" id="ARBA00004245"/>
    </source>
</evidence>
<comment type="subcellular location">
    <subcellularLocation>
        <location evidence="1">Cytoplasm</location>
        <location evidence="1">Cytoskeleton</location>
    </subcellularLocation>
</comment>
<evidence type="ECO:0000256" key="5">
    <source>
        <dbReference type="ARBA" id="ARBA00023212"/>
    </source>
</evidence>
<dbReference type="EMBL" id="LN877947">
    <property type="protein sequence ID" value="CUV04264.1"/>
    <property type="molecule type" value="Genomic_DNA"/>
</dbReference>
<reference evidence="7" key="1">
    <citation type="submission" date="2015-08" db="EMBL/GenBank/DDBJ databases">
        <authorList>
            <person name="Babu N.S."/>
            <person name="Beckwith C.J."/>
            <person name="Beseler K.G."/>
            <person name="Brison A."/>
            <person name="Carone J.V."/>
            <person name="Caskin T.P."/>
            <person name="Diamond M."/>
            <person name="Durham M.E."/>
            <person name="Foxe J.M."/>
            <person name="Go M."/>
            <person name="Henderson B.A."/>
            <person name="Jones I.B."/>
            <person name="McGettigan J.A."/>
            <person name="Micheletti S.J."/>
            <person name="Nasrallah M.E."/>
            <person name="Ortiz D."/>
            <person name="Piller C.R."/>
            <person name="Privatt S.R."/>
            <person name="Schneider S.L."/>
            <person name="Sharp S."/>
            <person name="Smith T.C."/>
            <person name="Stanton J.D."/>
            <person name="Ullery H.E."/>
            <person name="Wilson R.J."/>
            <person name="Serrano M.G."/>
            <person name="Buck G."/>
            <person name="Lee V."/>
            <person name="Wang Y."/>
            <person name="Carvalho R."/>
            <person name="Voegtly L."/>
            <person name="Shi R."/>
            <person name="Duckworth R."/>
            <person name="Johnson A."/>
            <person name="Loviza R."/>
            <person name="Walstead R."/>
            <person name="Shah Z."/>
            <person name="Kiflezghi M."/>
            <person name="Wade K."/>
            <person name="Ball S.L."/>
            <person name="Bradley K.W."/>
            <person name="Asai D.J."/>
            <person name="Bowman C.A."/>
            <person name="Russell D.A."/>
            <person name="Pope W.H."/>
            <person name="Jacobs-Sera D."/>
            <person name="Hendrix R.W."/>
            <person name="Hatfull G.F."/>
        </authorList>
    </citation>
    <scope>NUCLEOTIDE SEQUENCE [LARGE SCALE GENOMIC DNA]</scope>
</reference>
<evidence type="ECO:0000259" key="6">
    <source>
        <dbReference type="Pfam" id="PF04130"/>
    </source>
</evidence>